<dbReference type="EC" id="3.1.3.-" evidence="3"/>
<dbReference type="Pfam" id="PF08282">
    <property type="entry name" value="Hydrolase_3"/>
    <property type="match status" value="1"/>
</dbReference>
<dbReference type="GO" id="GO:0000287">
    <property type="term" value="F:magnesium ion binding"/>
    <property type="evidence" value="ECO:0007669"/>
    <property type="project" value="TreeGrafter"/>
</dbReference>
<dbReference type="AlphaFoldDB" id="A0A449A8Y4"/>
<evidence type="ECO:0000313" key="3">
    <source>
        <dbReference type="EMBL" id="VEU60691.1"/>
    </source>
</evidence>
<accession>A0A449A8Y4</accession>
<dbReference type="SUPFAM" id="SSF56784">
    <property type="entry name" value="HAD-like"/>
    <property type="match status" value="1"/>
</dbReference>
<dbReference type="RefSeq" id="WP_129687617.1">
    <property type="nucleotide sequence ID" value="NZ_LR214970.1"/>
</dbReference>
<reference evidence="3 4" key="1">
    <citation type="submission" date="2019-01" db="EMBL/GenBank/DDBJ databases">
        <authorList>
            <consortium name="Pathogen Informatics"/>
        </authorList>
    </citation>
    <scope>NUCLEOTIDE SEQUENCE [LARGE SCALE GENOMIC DNA]</scope>
    <source>
        <strain evidence="3 4">NCTC10122</strain>
    </source>
</reference>
<dbReference type="InterPro" id="IPR006379">
    <property type="entry name" value="HAD-SF_hydro_IIB"/>
</dbReference>
<dbReference type="SFLD" id="SFLDG01140">
    <property type="entry name" value="C2.B:_Phosphomannomutase_and_P"/>
    <property type="match status" value="1"/>
</dbReference>
<dbReference type="InterPro" id="IPR036412">
    <property type="entry name" value="HAD-like_sf"/>
</dbReference>
<organism evidence="3 4">
    <name type="scientific">Mycoplasmopsis bovigenitalium</name>
    <dbReference type="NCBI Taxonomy" id="2112"/>
    <lineage>
        <taxon>Bacteria</taxon>
        <taxon>Bacillati</taxon>
        <taxon>Mycoplasmatota</taxon>
        <taxon>Mycoplasmoidales</taxon>
        <taxon>Metamycoplasmataceae</taxon>
        <taxon>Mycoplasmopsis</taxon>
    </lineage>
</organism>
<dbReference type="NCBIfam" id="TIGR00099">
    <property type="entry name" value="Cof-subfamily"/>
    <property type="match status" value="1"/>
</dbReference>
<dbReference type="PANTHER" id="PTHR10000">
    <property type="entry name" value="PHOSPHOSERINE PHOSPHATASE"/>
    <property type="match status" value="1"/>
</dbReference>
<gene>
    <name evidence="3" type="primary">yidA_1</name>
    <name evidence="3" type="ORF">NCTC10122_00291</name>
</gene>
<dbReference type="GO" id="GO:0005829">
    <property type="term" value="C:cytosol"/>
    <property type="evidence" value="ECO:0007669"/>
    <property type="project" value="TreeGrafter"/>
</dbReference>
<dbReference type="InterPro" id="IPR023214">
    <property type="entry name" value="HAD_sf"/>
</dbReference>
<evidence type="ECO:0000313" key="4">
    <source>
        <dbReference type="Proteomes" id="UP000290942"/>
    </source>
</evidence>
<dbReference type="PANTHER" id="PTHR10000:SF8">
    <property type="entry name" value="HAD SUPERFAMILY HYDROLASE-LIKE, TYPE 3"/>
    <property type="match status" value="1"/>
</dbReference>
<dbReference type="SFLD" id="SFLDS00003">
    <property type="entry name" value="Haloacid_Dehalogenase"/>
    <property type="match status" value="1"/>
</dbReference>
<dbReference type="EMBL" id="LR214970">
    <property type="protein sequence ID" value="VEU60691.1"/>
    <property type="molecule type" value="Genomic_DNA"/>
</dbReference>
<protein>
    <submittedName>
        <fullName evidence="3">COF family HAD hydrolase protein</fullName>
        <ecNumber evidence="3">3.1.3.-</ecNumber>
    </submittedName>
</protein>
<dbReference type="Gene3D" id="3.30.1240.10">
    <property type="match status" value="1"/>
</dbReference>
<evidence type="ECO:0000256" key="2">
    <source>
        <dbReference type="ARBA" id="ARBA00034778"/>
    </source>
</evidence>
<comment type="similarity">
    <text evidence="2">Belongs to the HAD-like hydrolase superfamily. Cof family.</text>
</comment>
<dbReference type="InterPro" id="IPR000150">
    <property type="entry name" value="Cof"/>
</dbReference>
<evidence type="ECO:0000256" key="1">
    <source>
        <dbReference type="ARBA" id="ARBA00001946"/>
    </source>
</evidence>
<sequence length="273" mass="30546">MKKLFAYDLDGTLFTHANNMHESTYPALLEVQKNGHYNAVCTGRALNNIINALGEKINAFSHIIGSNGTVIYNVSNKNVTLLGKVDPKVFEYLFTIAKKHDFSIRIDTIFESKTYLNSAQKPKWLEVQNVMDITSWNIVSENELKKFVKTNKDNIVQIALRGFKEEIFDAFNRVNTEIGENYCVKYTNEVYLDINALNINKFTGLSYVANELGIQSANVYSFGDSGNDIDMLIGTGVGVAMGNATQEAKNAADIIIKSNQENSISEFLLENIK</sequence>
<dbReference type="NCBIfam" id="TIGR01484">
    <property type="entry name" value="HAD-SF-IIB"/>
    <property type="match status" value="1"/>
</dbReference>
<proteinExistence type="inferred from homology"/>
<dbReference type="Proteomes" id="UP000290942">
    <property type="component" value="Chromosome"/>
</dbReference>
<dbReference type="GO" id="GO:0016791">
    <property type="term" value="F:phosphatase activity"/>
    <property type="evidence" value="ECO:0007669"/>
    <property type="project" value="UniProtKB-ARBA"/>
</dbReference>
<keyword evidence="3" id="KW-0378">Hydrolase</keyword>
<dbReference type="Gene3D" id="3.40.50.1000">
    <property type="entry name" value="HAD superfamily/HAD-like"/>
    <property type="match status" value="1"/>
</dbReference>
<name>A0A449A8Y4_9BACT</name>
<comment type="cofactor">
    <cofactor evidence="1">
        <name>Mg(2+)</name>
        <dbReference type="ChEBI" id="CHEBI:18420"/>
    </cofactor>
</comment>